<dbReference type="Gene3D" id="1.10.10.10">
    <property type="entry name" value="Winged helix-like DNA-binding domain superfamily/Winged helix DNA-binding domain"/>
    <property type="match status" value="1"/>
</dbReference>
<dbReference type="EMBL" id="CABFVH010000065">
    <property type="protein sequence ID" value="VUF15692.1"/>
    <property type="molecule type" value="Genomic_DNA"/>
</dbReference>
<dbReference type="Proteomes" id="UP001055303">
    <property type="component" value="Unassembled WGS sequence"/>
</dbReference>
<keyword evidence="3" id="KW-0804">Transcription</keyword>
<evidence type="ECO:0000313" key="5">
    <source>
        <dbReference type="EMBL" id="GJD54637.1"/>
    </source>
</evidence>
<evidence type="ECO:0000313" key="6">
    <source>
        <dbReference type="EMBL" id="VUF15692.1"/>
    </source>
</evidence>
<dbReference type="Proteomes" id="UP000401717">
    <property type="component" value="Unassembled WGS sequence"/>
</dbReference>
<evidence type="ECO:0000256" key="3">
    <source>
        <dbReference type="ARBA" id="ARBA00023163"/>
    </source>
</evidence>
<keyword evidence="1" id="KW-0805">Transcription regulation</keyword>
<dbReference type="SUPFAM" id="SSF51206">
    <property type="entry name" value="cAMP-binding domain-like"/>
    <property type="match status" value="1"/>
</dbReference>
<dbReference type="PROSITE" id="PS51063">
    <property type="entry name" value="HTH_CRP_2"/>
    <property type="match status" value="1"/>
</dbReference>
<evidence type="ECO:0000256" key="1">
    <source>
        <dbReference type="ARBA" id="ARBA00023015"/>
    </source>
</evidence>
<reference evidence="5" key="3">
    <citation type="submission" date="2021-08" db="EMBL/GenBank/DDBJ databases">
        <authorList>
            <person name="Tani A."/>
            <person name="Ola A."/>
            <person name="Ogura Y."/>
            <person name="Katsura K."/>
            <person name="Hayashi T."/>
        </authorList>
    </citation>
    <scope>NUCLEOTIDE SEQUENCE</scope>
    <source>
        <strain evidence="5">DSM 22415</strain>
    </source>
</reference>
<evidence type="ECO:0000313" key="7">
    <source>
        <dbReference type="Proteomes" id="UP000401717"/>
    </source>
</evidence>
<dbReference type="Pfam" id="PF13545">
    <property type="entry name" value="HTH_Crp_2"/>
    <property type="match status" value="1"/>
</dbReference>
<dbReference type="InterPro" id="IPR036388">
    <property type="entry name" value="WH-like_DNA-bd_sf"/>
</dbReference>
<dbReference type="RefSeq" id="WP_144768503.1">
    <property type="nucleotide sequence ID" value="NZ_BPQI01000010.1"/>
</dbReference>
<dbReference type="SMART" id="SM00100">
    <property type="entry name" value="cNMP"/>
    <property type="match status" value="1"/>
</dbReference>
<dbReference type="SMART" id="SM00419">
    <property type="entry name" value="HTH_CRP"/>
    <property type="match status" value="1"/>
</dbReference>
<dbReference type="EMBL" id="BPQI01000010">
    <property type="protein sequence ID" value="GJD54637.1"/>
    <property type="molecule type" value="Genomic_DNA"/>
</dbReference>
<dbReference type="CDD" id="cd00038">
    <property type="entry name" value="CAP_ED"/>
    <property type="match status" value="1"/>
</dbReference>
<protein>
    <submittedName>
        <fullName evidence="6">Nitrogen fixation regulation protein FixK</fullName>
    </submittedName>
</protein>
<sequence>MPLHLISKLESFTRLSVLDRQALDAVVTEKQRRLGAREDIICEGDNPSHVNLILDGWACRYKQLEDGRRQIISFFLPGDFCDSHVYVLRAMDHSIGTLTPVTFAEISRDSLSQVTSRQPRIMQALWWDTLVQASIQREWTVNLGQRSATERVGHLLCELFLRLRIVGLADGDGCLLPVTQADLADAMGLSTVHINRTLQELRGAGLIVLKGRHLTIPDLPALQTASLFNPNYLHLDHVGRHLDAGTAGEL</sequence>
<dbReference type="InterPro" id="IPR018490">
    <property type="entry name" value="cNMP-bd_dom_sf"/>
</dbReference>
<accession>A0A564G6L0</accession>
<evidence type="ECO:0000259" key="4">
    <source>
        <dbReference type="PROSITE" id="PS51063"/>
    </source>
</evidence>
<name>A0A564G6L0_9HYPH</name>
<dbReference type="InterPro" id="IPR036390">
    <property type="entry name" value="WH_DNA-bd_sf"/>
</dbReference>
<keyword evidence="2" id="KW-0238">DNA-binding</keyword>
<reference evidence="6 7" key="1">
    <citation type="submission" date="2019-06" db="EMBL/GenBank/DDBJ databases">
        <authorList>
            <person name="Rodrigo-Torres L."/>
            <person name="Arahal R. D."/>
            <person name="Lucena T."/>
        </authorList>
    </citation>
    <scope>NUCLEOTIDE SEQUENCE [LARGE SCALE GENOMIC DNA]</scope>
    <source>
        <strain evidence="6 7">SW08-7</strain>
    </source>
</reference>
<gene>
    <name evidence="6" type="primary">fixK_5</name>
    <name evidence="5" type="ORF">IFDJLNFL_0512</name>
    <name evidence="6" type="ORF">MTDSW087_05436</name>
</gene>
<proteinExistence type="predicted"/>
<dbReference type="GO" id="GO:0003677">
    <property type="term" value="F:DNA binding"/>
    <property type="evidence" value="ECO:0007669"/>
    <property type="project" value="UniProtKB-KW"/>
</dbReference>
<feature type="domain" description="HTH crp-type" evidence="4">
    <location>
        <begin position="146"/>
        <end position="220"/>
    </location>
</feature>
<dbReference type="InterPro" id="IPR014710">
    <property type="entry name" value="RmlC-like_jellyroll"/>
</dbReference>
<dbReference type="GO" id="GO:0006355">
    <property type="term" value="P:regulation of DNA-templated transcription"/>
    <property type="evidence" value="ECO:0007669"/>
    <property type="project" value="InterPro"/>
</dbReference>
<dbReference type="AlphaFoldDB" id="A0A564G6L0"/>
<dbReference type="OrthoDB" id="7584044at2"/>
<dbReference type="SUPFAM" id="SSF46785">
    <property type="entry name" value="Winged helix' DNA-binding domain"/>
    <property type="match status" value="1"/>
</dbReference>
<reference evidence="5" key="2">
    <citation type="journal article" date="2021" name="Front. Microbiol.">
        <title>Comprehensive Comparative Genomics and Phenotyping of Methylobacterium Species.</title>
        <authorList>
            <person name="Alessa O."/>
            <person name="Ogura Y."/>
            <person name="Fujitani Y."/>
            <person name="Takami H."/>
            <person name="Hayashi T."/>
            <person name="Sahin N."/>
            <person name="Tani A."/>
        </authorList>
    </citation>
    <scope>NUCLEOTIDE SEQUENCE</scope>
    <source>
        <strain evidence="5">DSM 22415</strain>
    </source>
</reference>
<dbReference type="Gene3D" id="2.60.120.10">
    <property type="entry name" value="Jelly Rolls"/>
    <property type="match status" value="1"/>
</dbReference>
<evidence type="ECO:0000256" key="2">
    <source>
        <dbReference type="ARBA" id="ARBA00023125"/>
    </source>
</evidence>
<dbReference type="InterPro" id="IPR012318">
    <property type="entry name" value="HTH_CRP"/>
</dbReference>
<organism evidence="6 7">
    <name type="scientific">Methylobacterium dankookense</name>
    <dbReference type="NCBI Taxonomy" id="560405"/>
    <lineage>
        <taxon>Bacteria</taxon>
        <taxon>Pseudomonadati</taxon>
        <taxon>Pseudomonadota</taxon>
        <taxon>Alphaproteobacteria</taxon>
        <taxon>Hyphomicrobiales</taxon>
        <taxon>Methylobacteriaceae</taxon>
        <taxon>Methylobacterium</taxon>
    </lineage>
</organism>
<dbReference type="InterPro" id="IPR000595">
    <property type="entry name" value="cNMP-bd_dom"/>
</dbReference>
<keyword evidence="8" id="KW-1185">Reference proteome</keyword>
<dbReference type="Pfam" id="PF00027">
    <property type="entry name" value="cNMP_binding"/>
    <property type="match status" value="1"/>
</dbReference>
<evidence type="ECO:0000313" key="8">
    <source>
        <dbReference type="Proteomes" id="UP001055303"/>
    </source>
</evidence>